<dbReference type="RefSeq" id="WP_144015591.1">
    <property type="nucleotide sequence ID" value="NZ_VJXW01000002.1"/>
</dbReference>
<evidence type="ECO:0000313" key="3">
    <source>
        <dbReference type="EMBL" id="TRW28336.1"/>
    </source>
</evidence>
<dbReference type="EMBL" id="VJXW01000002">
    <property type="protein sequence ID" value="TRW28336.1"/>
    <property type="molecule type" value="Genomic_DNA"/>
</dbReference>
<dbReference type="InterPro" id="IPR005627">
    <property type="entry name" value="CutC-like"/>
</dbReference>
<gene>
    <name evidence="3" type="ORF">FL857_02415</name>
</gene>
<evidence type="ECO:0000256" key="2">
    <source>
        <dbReference type="ARBA" id="ARBA00019014"/>
    </source>
</evidence>
<accession>A0A552VCY2</accession>
<protein>
    <recommendedName>
        <fullName evidence="2">Copper homeostasis protein cutC homolog</fullName>
    </recommendedName>
</protein>
<dbReference type="PANTHER" id="PTHR12598">
    <property type="entry name" value="COPPER HOMEOSTASIS PROTEIN CUTC"/>
    <property type="match status" value="1"/>
</dbReference>
<evidence type="ECO:0000256" key="1">
    <source>
        <dbReference type="ARBA" id="ARBA00007768"/>
    </source>
</evidence>
<dbReference type="Gene3D" id="3.20.20.380">
    <property type="entry name" value="Copper homeostasis (CutC) domain"/>
    <property type="match status" value="1"/>
</dbReference>
<dbReference type="SUPFAM" id="SSF110395">
    <property type="entry name" value="CutC-like"/>
    <property type="match status" value="1"/>
</dbReference>
<dbReference type="Pfam" id="PF03932">
    <property type="entry name" value="CutC"/>
    <property type="match status" value="1"/>
</dbReference>
<comment type="caution">
    <text evidence="3">The sequence shown here is derived from an EMBL/GenBank/DDBJ whole genome shotgun (WGS) entry which is preliminary data.</text>
</comment>
<evidence type="ECO:0000313" key="4">
    <source>
        <dbReference type="Proteomes" id="UP000319424"/>
    </source>
</evidence>
<dbReference type="OrthoDB" id="9815677at2"/>
<comment type="similarity">
    <text evidence="1">Belongs to the CutC family.</text>
</comment>
<proteinExistence type="inferred from homology"/>
<name>A0A552VCY2_9FIRM</name>
<dbReference type="Proteomes" id="UP000319424">
    <property type="component" value="Unassembled WGS sequence"/>
</dbReference>
<dbReference type="PANTHER" id="PTHR12598:SF0">
    <property type="entry name" value="COPPER HOMEOSTASIS PROTEIN CUTC HOMOLOG"/>
    <property type="match status" value="1"/>
</dbReference>
<dbReference type="AlphaFoldDB" id="A0A552VCY2"/>
<sequence>MPRITEIIVQSVQDAVNAQAGGSQRVELVSALSEGGLTPSIGLIYHTLQKVSIEVAIMIRPNNISFVYDKYDLEVMKKDISEIEKLDGNKTIVLGALTKQGEIDFEAVDYLIKDTKMPITFHRAIDSSKNYLKSIKELNNYKNITHILTSGGGAKAHENIQSLNDAIEISNKTIICGSGITMETMKKIASSIKSDKVYDFHIGSFAQNENQVVDVDKVKELVKSNV</sequence>
<dbReference type="InterPro" id="IPR036822">
    <property type="entry name" value="CutC-like_dom_sf"/>
</dbReference>
<reference evidence="3 4" key="1">
    <citation type="submission" date="2019-07" db="EMBL/GenBank/DDBJ databases">
        <title>Criibacterium bergeronii gen. nov., sp. nov. isolated from human clinical samples.</title>
        <authorList>
            <person name="Maheux A.F."/>
            <person name="Boudreau D.K."/>
            <person name="Berube E."/>
            <person name="Brodeur S."/>
            <person name="Bernard K.A."/>
            <person name="Abed J.Y."/>
            <person name="Ducrey E."/>
            <person name="Guay E.F."/>
            <person name="Raymond F."/>
            <person name="Corbeil J."/>
            <person name="Domingo M.-C."/>
            <person name="Roy P.H."/>
            <person name="Boissinot M."/>
            <person name="Tocheva E.I."/>
            <person name="Omar R.F."/>
        </authorList>
    </citation>
    <scope>NUCLEOTIDE SEQUENCE [LARGE SCALE GENOMIC DNA]</scope>
    <source>
        <strain evidence="3 4">CCRI-24246</strain>
    </source>
</reference>
<dbReference type="GO" id="GO:0005507">
    <property type="term" value="F:copper ion binding"/>
    <property type="evidence" value="ECO:0007669"/>
    <property type="project" value="TreeGrafter"/>
</dbReference>
<organism evidence="3 4">
    <name type="scientific">Criibacterium bergeronii</name>
    <dbReference type="NCBI Taxonomy" id="1871336"/>
    <lineage>
        <taxon>Bacteria</taxon>
        <taxon>Bacillati</taxon>
        <taxon>Bacillota</taxon>
        <taxon>Clostridia</taxon>
        <taxon>Peptostreptococcales</taxon>
        <taxon>Filifactoraceae</taxon>
        <taxon>Criibacterium</taxon>
    </lineage>
</organism>